<protein>
    <submittedName>
        <fullName evidence="1">Uncharacterized protein</fullName>
    </submittedName>
</protein>
<keyword evidence="2" id="KW-1185">Reference proteome</keyword>
<comment type="caution">
    <text evidence="1">The sequence shown here is derived from an EMBL/GenBank/DDBJ whole genome shotgun (WGS) entry which is preliminary data.</text>
</comment>
<accession>A0AAD1XD22</accession>
<sequence>MECITKDIEEENTQKISLEKSVLAETKKEDIARCQSTLCNVLGKEEIEQLGSDSEEDSINGIFWIDFKIFRNVKFAQSFKNLKFFDINFLAFDHVDSKNRYLANFLESLFPNKTNWLYFKCRNKINLKRSNYLNSLTRLSSKVAQIVTFQRFRIGLPQLKRLVVAYKHVRVLRLFDCRLSIPIVPDLSKALTNCQIQELDLEGSGRSGNSDWENNFNQFNNLVQGLASSQDLRLSLKEVDMEYCGVDQDEAEQIFEENQLGKVKIIGGN</sequence>
<gene>
    <name evidence="1" type="ORF">ECRASSUSDP1_LOCUS13094</name>
</gene>
<dbReference type="SUPFAM" id="SSF52047">
    <property type="entry name" value="RNI-like"/>
    <property type="match status" value="1"/>
</dbReference>
<dbReference type="Gene3D" id="3.80.10.10">
    <property type="entry name" value="Ribonuclease Inhibitor"/>
    <property type="match status" value="1"/>
</dbReference>
<evidence type="ECO:0000313" key="2">
    <source>
        <dbReference type="Proteomes" id="UP001295684"/>
    </source>
</evidence>
<dbReference type="EMBL" id="CAMPGE010013024">
    <property type="protein sequence ID" value="CAI2371769.1"/>
    <property type="molecule type" value="Genomic_DNA"/>
</dbReference>
<name>A0AAD1XD22_EUPCR</name>
<dbReference type="Proteomes" id="UP001295684">
    <property type="component" value="Unassembled WGS sequence"/>
</dbReference>
<reference evidence="1" key="1">
    <citation type="submission" date="2023-07" db="EMBL/GenBank/DDBJ databases">
        <authorList>
            <consortium name="AG Swart"/>
            <person name="Singh M."/>
            <person name="Singh A."/>
            <person name="Seah K."/>
            <person name="Emmerich C."/>
        </authorList>
    </citation>
    <scope>NUCLEOTIDE SEQUENCE</scope>
    <source>
        <strain evidence="1">DP1</strain>
    </source>
</reference>
<proteinExistence type="predicted"/>
<organism evidence="1 2">
    <name type="scientific">Euplotes crassus</name>
    <dbReference type="NCBI Taxonomy" id="5936"/>
    <lineage>
        <taxon>Eukaryota</taxon>
        <taxon>Sar</taxon>
        <taxon>Alveolata</taxon>
        <taxon>Ciliophora</taxon>
        <taxon>Intramacronucleata</taxon>
        <taxon>Spirotrichea</taxon>
        <taxon>Hypotrichia</taxon>
        <taxon>Euplotida</taxon>
        <taxon>Euplotidae</taxon>
        <taxon>Moneuplotes</taxon>
    </lineage>
</organism>
<dbReference type="AlphaFoldDB" id="A0AAD1XD22"/>
<evidence type="ECO:0000313" key="1">
    <source>
        <dbReference type="EMBL" id="CAI2371769.1"/>
    </source>
</evidence>
<dbReference type="InterPro" id="IPR032675">
    <property type="entry name" value="LRR_dom_sf"/>
</dbReference>